<sequence length="179" mass="20202">MKHHPKTAMEEKAMNQWRIFILDHHNYLIQILGKINKNGVCAYASRTLLFLKDDATLKPLAIELSLPGLSPGTEIHRVFRPGTNGSEAALWQLAKAHVAANDSVYHQLISHWTLHINALARSTVLKAGVIETLYSGEVSMELSSSLHKEWRFDEQSPPSDLLKSYASRRYELGDLTSVW</sequence>
<dbReference type="Gene3D" id="3.10.450.60">
    <property type="match status" value="1"/>
</dbReference>
<feature type="domain" description="Lipoxygenase" evidence="4">
    <location>
        <begin position="1"/>
        <end position="112"/>
    </location>
</feature>
<dbReference type="GO" id="GO:0016702">
    <property type="term" value="F:oxidoreductase activity, acting on single donors with incorporation of molecular oxygen, incorporation of two atoms of oxygen"/>
    <property type="evidence" value="ECO:0007669"/>
    <property type="project" value="InterPro"/>
</dbReference>
<organism evidence="5 6">
    <name type="scientific">Capsicum baccatum</name>
    <name type="common">Peruvian pepper</name>
    <dbReference type="NCBI Taxonomy" id="33114"/>
    <lineage>
        <taxon>Eukaryota</taxon>
        <taxon>Viridiplantae</taxon>
        <taxon>Streptophyta</taxon>
        <taxon>Embryophyta</taxon>
        <taxon>Tracheophyta</taxon>
        <taxon>Spermatophyta</taxon>
        <taxon>Magnoliopsida</taxon>
        <taxon>eudicotyledons</taxon>
        <taxon>Gunneridae</taxon>
        <taxon>Pentapetalae</taxon>
        <taxon>asterids</taxon>
        <taxon>lamiids</taxon>
        <taxon>Solanales</taxon>
        <taxon>Solanaceae</taxon>
        <taxon>Solanoideae</taxon>
        <taxon>Capsiceae</taxon>
        <taxon>Capsicum</taxon>
    </lineage>
</organism>
<dbReference type="Pfam" id="PF00305">
    <property type="entry name" value="Lipoxygenase"/>
    <property type="match status" value="2"/>
</dbReference>
<accession>A0A2G2V859</accession>
<dbReference type="InterPro" id="IPR013819">
    <property type="entry name" value="LipOase_C"/>
</dbReference>
<evidence type="ECO:0000256" key="1">
    <source>
        <dbReference type="ARBA" id="ARBA00022723"/>
    </source>
</evidence>
<name>A0A2G2V859_CAPBA</name>
<evidence type="ECO:0000256" key="2">
    <source>
        <dbReference type="ARBA" id="ARBA00022964"/>
    </source>
</evidence>
<dbReference type="PROSITE" id="PS51393">
    <property type="entry name" value="LIPOXYGENASE_3"/>
    <property type="match status" value="1"/>
</dbReference>
<comment type="caution">
    <text evidence="5">The sequence shown here is derived from an EMBL/GenBank/DDBJ whole genome shotgun (WGS) entry which is preliminary data.</text>
</comment>
<dbReference type="GO" id="GO:0034440">
    <property type="term" value="P:lipid oxidation"/>
    <property type="evidence" value="ECO:0007669"/>
    <property type="project" value="InterPro"/>
</dbReference>
<dbReference type="InterPro" id="IPR000907">
    <property type="entry name" value="LipOase"/>
</dbReference>
<dbReference type="AlphaFoldDB" id="A0A2G2V859"/>
<evidence type="ECO:0000313" key="5">
    <source>
        <dbReference type="EMBL" id="PHT29156.1"/>
    </source>
</evidence>
<protein>
    <recommendedName>
        <fullName evidence="4">Lipoxygenase domain-containing protein</fullName>
    </recommendedName>
</protein>
<dbReference type="Gene3D" id="1.20.245.10">
    <property type="entry name" value="Lipoxygenase-1, Domain 5"/>
    <property type="match status" value="1"/>
</dbReference>
<dbReference type="OrthoDB" id="407298at2759"/>
<dbReference type="Proteomes" id="UP000224567">
    <property type="component" value="Unassembled WGS sequence"/>
</dbReference>
<dbReference type="EMBL" id="MLFT02000145">
    <property type="protein sequence ID" value="PHT29156.1"/>
    <property type="molecule type" value="Genomic_DNA"/>
</dbReference>
<gene>
    <name evidence="5" type="ORF">CQW23_31245</name>
</gene>
<keyword evidence="1" id="KW-0479">Metal-binding</keyword>
<reference evidence="6" key="2">
    <citation type="journal article" date="2017" name="J. Anim. Genet.">
        <title>Multiple reference genome sequences of hot pepper reveal the massive evolution of plant disease resistance genes by retroduplication.</title>
        <authorList>
            <person name="Kim S."/>
            <person name="Park J."/>
            <person name="Yeom S.-I."/>
            <person name="Kim Y.-M."/>
            <person name="Seo E."/>
            <person name="Kim K.-T."/>
            <person name="Kim M.-S."/>
            <person name="Lee J.M."/>
            <person name="Cheong K."/>
            <person name="Shin H.-S."/>
            <person name="Kim S.-B."/>
            <person name="Han K."/>
            <person name="Lee J."/>
            <person name="Park M."/>
            <person name="Lee H.-A."/>
            <person name="Lee H.-Y."/>
            <person name="Lee Y."/>
            <person name="Oh S."/>
            <person name="Lee J.H."/>
            <person name="Choi E."/>
            <person name="Choi E."/>
            <person name="Lee S.E."/>
            <person name="Jeon J."/>
            <person name="Kim H."/>
            <person name="Choi G."/>
            <person name="Song H."/>
            <person name="Lee J."/>
            <person name="Lee S.-C."/>
            <person name="Kwon J.-K."/>
            <person name="Lee H.-Y."/>
            <person name="Koo N."/>
            <person name="Hong Y."/>
            <person name="Kim R.W."/>
            <person name="Kang W.-H."/>
            <person name="Huh J.H."/>
            <person name="Kang B.-C."/>
            <person name="Yang T.-J."/>
            <person name="Lee Y.-H."/>
            <person name="Bennetzen J.L."/>
            <person name="Choi D."/>
        </authorList>
    </citation>
    <scope>NUCLEOTIDE SEQUENCE [LARGE SCALE GENOMIC DNA]</scope>
    <source>
        <strain evidence="6">cv. PBC81</strain>
    </source>
</reference>
<keyword evidence="6" id="KW-1185">Reference proteome</keyword>
<proteinExistence type="predicted"/>
<evidence type="ECO:0000313" key="6">
    <source>
        <dbReference type="Proteomes" id="UP000224567"/>
    </source>
</evidence>
<reference evidence="5 6" key="1">
    <citation type="journal article" date="2017" name="Genome Biol.">
        <title>New reference genome sequences of hot pepper reveal the massive evolution of plant disease-resistance genes by retroduplication.</title>
        <authorList>
            <person name="Kim S."/>
            <person name="Park J."/>
            <person name="Yeom S.I."/>
            <person name="Kim Y.M."/>
            <person name="Seo E."/>
            <person name="Kim K.T."/>
            <person name="Kim M.S."/>
            <person name="Lee J.M."/>
            <person name="Cheong K."/>
            <person name="Shin H.S."/>
            <person name="Kim S.B."/>
            <person name="Han K."/>
            <person name="Lee J."/>
            <person name="Park M."/>
            <person name="Lee H.A."/>
            <person name="Lee H.Y."/>
            <person name="Lee Y."/>
            <person name="Oh S."/>
            <person name="Lee J.H."/>
            <person name="Choi E."/>
            <person name="Choi E."/>
            <person name="Lee S.E."/>
            <person name="Jeon J."/>
            <person name="Kim H."/>
            <person name="Choi G."/>
            <person name="Song H."/>
            <person name="Lee J."/>
            <person name="Lee S.C."/>
            <person name="Kwon J.K."/>
            <person name="Lee H.Y."/>
            <person name="Koo N."/>
            <person name="Hong Y."/>
            <person name="Kim R.W."/>
            <person name="Kang W.H."/>
            <person name="Huh J.H."/>
            <person name="Kang B.C."/>
            <person name="Yang T.J."/>
            <person name="Lee Y.H."/>
            <person name="Bennetzen J.L."/>
            <person name="Choi D."/>
        </authorList>
    </citation>
    <scope>NUCLEOTIDE SEQUENCE [LARGE SCALE GENOMIC DNA]</scope>
    <source>
        <strain evidence="6">cv. PBC81</strain>
    </source>
</reference>
<evidence type="ECO:0000259" key="4">
    <source>
        <dbReference type="PROSITE" id="PS51393"/>
    </source>
</evidence>
<dbReference type="GO" id="GO:0046872">
    <property type="term" value="F:metal ion binding"/>
    <property type="evidence" value="ECO:0007669"/>
    <property type="project" value="UniProtKB-KW"/>
</dbReference>
<dbReference type="PANTHER" id="PTHR11771">
    <property type="entry name" value="LIPOXYGENASE"/>
    <property type="match status" value="1"/>
</dbReference>
<keyword evidence="2" id="KW-0223">Dioxygenase</keyword>
<evidence type="ECO:0000256" key="3">
    <source>
        <dbReference type="ARBA" id="ARBA00023002"/>
    </source>
</evidence>
<dbReference type="SUPFAM" id="SSF48484">
    <property type="entry name" value="Lipoxigenase"/>
    <property type="match status" value="1"/>
</dbReference>
<keyword evidence="3" id="KW-0560">Oxidoreductase</keyword>
<dbReference type="InterPro" id="IPR036226">
    <property type="entry name" value="LipOase_C_sf"/>
</dbReference>